<sequence length="156" mass="17484">MSQNGIAVPTTSEINDREQLTTILEAVLQTAQNIVIHERDQQDGHALGEEIDLSPLLDLEDDDSHTVAELAGILSSLEPDDGWQYDGWEPGDPCPECGTNRLSVIEPREYLYTYDEQGDVVETSYGDCSGPMMNHWCKECDMLLSRHPATELFWIS</sequence>
<gene>
    <name evidence="1" type="ORF">C450_05965</name>
</gene>
<name>M0N8Q7_9EURY</name>
<keyword evidence="2" id="KW-1185">Reference proteome</keyword>
<dbReference type="PATRIC" id="fig|1227456.3.peg.1202"/>
<dbReference type="STRING" id="1227456.C450_05965"/>
<accession>M0N8Q7</accession>
<evidence type="ECO:0000313" key="1">
    <source>
        <dbReference type="EMBL" id="EMA54352.1"/>
    </source>
</evidence>
<dbReference type="AlphaFoldDB" id="M0N8Q7"/>
<dbReference type="Proteomes" id="UP000011625">
    <property type="component" value="Unassembled WGS sequence"/>
</dbReference>
<evidence type="ECO:0000313" key="2">
    <source>
        <dbReference type="Proteomes" id="UP000011625"/>
    </source>
</evidence>
<protein>
    <submittedName>
        <fullName evidence="1">Uncharacterized protein</fullName>
    </submittedName>
</protein>
<reference evidence="1 2" key="1">
    <citation type="journal article" date="2014" name="PLoS Genet.">
        <title>Phylogenetically driven sequencing of extremely halophilic archaea reveals strategies for static and dynamic osmo-response.</title>
        <authorList>
            <person name="Becker E.A."/>
            <person name="Seitzer P.M."/>
            <person name="Tritt A."/>
            <person name="Larsen D."/>
            <person name="Krusor M."/>
            <person name="Yao A.I."/>
            <person name="Wu D."/>
            <person name="Madern D."/>
            <person name="Eisen J.A."/>
            <person name="Darling A.E."/>
            <person name="Facciotti M.T."/>
        </authorList>
    </citation>
    <scope>NUCLEOTIDE SEQUENCE [LARGE SCALE GENOMIC DNA]</scope>
    <source>
        <strain evidence="1 2">DSM 8989</strain>
    </source>
</reference>
<comment type="caution">
    <text evidence="1">The sequence shown here is derived from an EMBL/GenBank/DDBJ whole genome shotgun (WGS) entry which is preliminary data.</text>
</comment>
<dbReference type="RefSeq" id="WP_005041261.1">
    <property type="nucleotide sequence ID" value="NZ_AOME01000028.1"/>
</dbReference>
<dbReference type="OrthoDB" id="306178at2157"/>
<proteinExistence type="predicted"/>
<dbReference type="EMBL" id="AOME01000028">
    <property type="protein sequence ID" value="EMA54352.1"/>
    <property type="molecule type" value="Genomic_DNA"/>
</dbReference>
<organism evidence="1 2">
    <name type="scientific">Halococcus salifodinae DSM 8989</name>
    <dbReference type="NCBI Taxonomy" id="1227456"/>
    <lineage>
        <taxon>Archaea</taxon>
        <taxon>Methanobacteriati</taxon>
        <taxon>Methanobacteriota</taxon>
        <taxon>Stenosarchaea group</taxon>
        <taxon>Halobacteria</taxon>
        <taxon>Halobacteriales</taxon>
        <taxon>Halococcaceae</taxon>
        <taxon>Halococcus</taxon>
    </lineage>
</organism>